<protein>
    <submittedName>
        <fullName evidence="2">Uncharacterized protein</fullName>
    </submittedName>
</protein>
<evidence type="ECO:0000313" key="2">
    <source>
        <dbReference type="EMBL" id="RSH86067.1"/>
    </source>
</evidence>
<dbReference type="OrthoDB" id="2590936at2759"/>
<proteinExistence type="predicted"/>
<dbReference type="EMBL" id="RSCE01000002">
    <property type="protein sequence ID" value="RSH86067.1"/>
    <property type="molecule type" value="Genomic_DNA"/>
</dbReference>
<dbReference type="Proteomes" id="UP000279236">
    <property type="component" value="Unassembled WGS sequence"/>
</dbReference>
<evidence type="ECO:0000313" key="3">
    <source>
        <dbReference type="Proteomes" id="UP000279236"/>
    </source>
</evidence>
<dbReference type="AlphaFoldDB" id="A0A427Y4R5"/>
<accession>A0A427Y4R5</accession>
<organism evidence="2 3">
    <name type="scientific">Apiotrichum porosum</name>
    <dbReference type="NCBI Taxonomy" id="105984"/>
    <lineage>
        <taxon>Eukaryota</taxon>
        <taxon>Fungi</taxon>
        <taxon>Dikarya</taxon>
        <taxon>Basidiomycota</taxon>
        <taxon>Agaricomycotina</taxon>
        <taxon>Tremellomycetes</taxon>
        <taxon>Trichosporonales</taxon>
        <taxon>Trichosporonaceae</taxon>
        <taxon>Apiotrichum</taxon>
    </lineage>
</organism>
<sequence>MSEVNSSNVQETKLATQSLRNPASENLPAEREESKQSNYDGFGDHDSTTTGGFGRNAGGSAFSRANQMGTASGGDGNDDDDSYAQERTGSGGDKTGASTPGYRRDGEEESSNQNNQFRGQNLSFTSGTNNDDPEI</sequence>
<gene>
    <name evidence="2" type="ORF">EHS24_004277</name>
</gene>
<name>A0A427Y4R5_9TREE</name>
<feature type="region of interest" description="Disordered" evidence="1">
    <location>
        <begin position="1"/>
        <end position="135"/>
    </location>
</feature>
<keyword evidence="3" id="KW-1185">Reference proteome</keyword>
<feature type="compositionally biased region" description="Polar residues" evidence="1">
    <location>
        <begin position="1"/>
        <end position="24"/>
    </location>
</feature>
<dbReference type="RefSeq" id="XP_028478852.1">
    <property type="nucleotide sequence ID" value="XM_028619880.1"/>
</dbReference>
<reference evidence="2 3" key="1">
    <citation type="submission" date="2018-11" db="EMBL/GenBank/DDBJ databases">
        <title>Genome sequence of Apiotrichum porosum DSM 27194.</title>
        <authorList>
            <person name="Aliyu H."/>
            <person name="Gorte O."/>
            <person name="Ochsenreither K."/>
        </authorList>
    </citation>
    <scope>NUCLEOTIDE SEQUENCE [LARGE SCALE GENOMIC DNA]</scope>
    <source>
        <strain evidence="2 3">DSM 27194</strain>
    </source>
</reference>
<comment type="caution">
    <text evidence="2">The sequence shown here is derived from an EMBL/GenBank/DDBJ whole genome shotgun (WGS) entry which is preliminary data.</text>
</comment>
<dbReference type="GeneID" id="39588820"/>
<feature type="compositionally biased region" description="Polar residues" evidence="1">
    <location>
        <begin position="111"/>
        <end position="135"/>
    </location>
</feature>
<evidence type="ECO:0000256" key="1">
    <source>
        <dbReference type="SAM" id="MobiDB-lite"/>
    </source>
</evidence>